<evidence type="ECO:0000313" key="2">
    <source>
        <dbReference type="EMBL" id="MDN3918825.1"/>
    </source>
</evidence>
<gene>
    <name evidence="2" type="ORF">QWJ38_00915</name>
</gene>
<reference evidence="2 3" key="1">
    <citation type="submission" date="2023-06" db="EMBL/GenBank/DDBJ databases">
        <title>Pelomonas sp. PFR6 16S ribosomal RNA gene Genome sequencing and assembly.</title>
        <authorList>
            <person name="Woo H."/>
        </authorList>
    </citation>
    <scope>NUCLEOTIDE SEQUENCE [LARGE SCALE GENOMIC DNA]</scope>
    <source>
        <strain evidence="2 3">PFR6</strain>
    </source>
</reference>
<dbReference type="Proteomes" id="UP001228044">
    <property type="component" value="Unassembled WGS sequence"/>
</dbReference>
<evidence type="ECO:0000256" key="1">
    <source>
        <dbReference type="SAM" id="MobiDB-lite"/>
    </source>
</evidence>
<proteinExistence type="predicted"/>
<feature type="region of interest" description="Disordered" evidence="1">
    <location>
        <begin position="1"/>
        <end position="25"/>
    </location>
</feature>
<sequence length="240" mass="27090">MNPMPWSDQTPDSRSPDWQRALQEAPPAEAERLLRAAAQSLLQWQLDGAALALPPFDEAALRRELQLFVDACVVGEHQRQWTETQQRWWAHCCQVLARNHAEQPRLPMLADAIDAAAPRLQGPLGYELAALLRGPALAFEEEQELDAAIRYWEQARKAQLPVDADFGEFWRRLELSGLQRHLALLGAACREGQRGQAPADDPRPRLFAYAIKVSTRYIELSPLTQLLQDLQGGLVQTAFR</sequence>
<keyword evidence="3" id="KW-1185">Reference proteome</keyword>
<name>A0ABT8DP51_9BURK</name>
<organism evidence="2 3">
    <name type="scientific">Roseateles violae</name>
    <dbReference type="NCBI Taxonomy" id="3058042"/>
    <lineage>
        <taxon>Bacteria</taxon>
        <taxon>Pseudomonadati</taxon>
        <taxon>Pseudomonadota</taxon>
        <taxon>Betaproteobacteria</taxon>
        <taxon>Burkholderiales</taxon>
        <taxon>Sphaerotilaceae</taxon>
        <taxon>Roseateles</taxon>
    </lineage>
</organism>
<dbReference type="Gene3D" id="3.90.1200.10">
    <property type="match status" value="2"/>
</dbReference>
<accession>A0ABT8DP51</accession>
<evidence type="ECO:0000313" key="3">
    <source>
        <dbReference type="Proteomes" id="UP001228044"/>
    </source>
</evidence>
<dbReference type="EMBL" id="JAUHHC010000001">
    <property type="protein sequence ID" value="MDN3918825.1"/>
    <property type="molecule type" value="Genomic_DNA"/>
</dbReference>
<protein>
    <submittedName>
        <fullName evidence="2">Uncharacterized protein</fullName>
    </submittedName>
</protein>
<comment type="caution">
    <text evidence="2">The sequence shown here is derived from an EMBL/GenBank/DDBJ whole genome shotgun (WGS) entry which is preliminary data.</text>
</comment>